<keyword evidence="10" id="KW-0998">Cell outer membrane</keyword>
<keyword evidence="6 11" id="KW-0732">Signal</keyword>
<evidence type="ECO:0000256" key="11">
    <source>
        <dbReference type="SAM" id="SignalP"/>
    </source>
</evidence>
<comment type="subunit">
    <text evidence="2">Homotrimer.</text>
</comment>
<dbReference type="PANTHER" id="PTHR34501">
    <property type="entry name" value="PROTEIN YDDL-RELATED"/>
    <property type="match status" value="1"/>
</dbReference>
<evidence type="ECO:0000256" key="1">
    <source>
        <dbReference type="ARBA" id="ARBA00004571"/>
    </source>
</evidence>
<comment type="subcellular location">
    <subcellularLocation>
        <location evidence="1">Cell outer membrane</location>
        <topology evidence="1">Multi-pass membrane protein</topology>
    </subcellularLocation>
</comment>
<dbReference type="EMBL" id="CP151406">
    <property type="protein sequence ID" value="WZJ21350.1"/>
    <property type="molecule type" value="Genomic_DNA"/>
</dbReference>
<organism evidence="13 14">
    <name type="scientific">Azonexus hydrophilus</name>
    <dbReference type="NCBI Taxonomy" id="418702"/>
    <lineage>
        <taxon>Bacteria</taxon>
        <taxon>Pseudomonadati</taxon>
        <taxon>Pseudomonadota</taxon>
        <taxon>Betaproteobacteria</taxon>
        <taxon>Rhodocyclales</taxon>
        <taxon>Azonexaceae</taxon>
        <taxon>Azonexus</taxon>
    </lineage>
</organism>
<feature type="domain" description="Porin" evidence="12">
    <location>
        <begin position="7"/>
        <end position="332"/>
    </location>
</feature>
<keyword evidence="4" id="KW-1134">Transmembrane beta strand</keyword>
<name>A0ABZ2XFN5_9RHOO</name>
<reference evidence="13 14" key="1">
    <citation type="submission" date="2024-04" db="EMBL/GenBank/DDBJ databases">
        <title>Dissimilatory iodate-reducing microorganisms contribute to the enrichment of iodine in groundwater.</title>
        <authorList>
            <person name="Jiang Z."/>
        </authorList>
    </citation>
    <scope>NUCLEOTIDE SEQUENCE [LARGE SCALE GENOMIC DNA]</scope>
    <source>
        <strain evidence="13 14">NCP973</strain>
    </source>
</reference>
<dbReference type="Proteomes" id="UP001479520">
    <property type="component" value="Chromosome"/>
</dbReference>
<evidence type="ECO:0000259" key="12">
    <source>
        <dbReference type="Pfam" id="PF13609"/>
    </source>
</evidence>
<accession>A0ABZ2XFN5</accession>
<evidence type="ECO:0000256" key="3">
    <source>
        <dbReference type="ARBA" id="ARBA00022448"/>
    </source>
</evidence>
<evidence type="ECO:0000313" key="14">
    <source>
        <dbReference type="Proteomes" id="UP001479520"/>
    </source>
</evidence>
<keyword evidence="3" id="KW-0813">Transport</keyword>
<keyword evidence="5" id="KW-0812">Transmembrane</keyword>
<dbReference type="Gene3D" id="2.40.160.10">
    <property type="entry name" value="Porin"/>
    <property type="match status" value="1"/>
</dbReference>
<evidence type="ECO:0000256" key="9">
    <source>
        <dbReference type="ARBA" id="ARBA00023136"/>
    </source>
</evidence>
<keyword evidence="14" id="KW-1185">Reference proteome</keyword>
<evidence type="ECO:0000256" key="5">
    <source>
        <dbReference type="ARBA" id="ARBA00022692"/>
    </source>
</evidence>
<keyword evidence="9" id="KW-0472">Membrane</keyword>
<dbReference type="PANTHER" id="PTHR34501:SF9">
    <property type="entry name" value="MAJOR OUTER MEMBRANE PROTEIN P.IA"/>
    <property type="match status" value="1"/>
</dbReference>
<evidence type="ECO:0000256" key="8">
    <source>
        <dbReference type="ARBA" id="ARBA00023114"/>
    </source>
</evidence>
<dbReference type="SUPFAM" id="SSF56935">
    <property type="entry name" value="Porins"/>
    <property type="match status" value="1"/>
</dbReference>
<dbReference type="CDD" id="cd00342">
    <property type="entry name" value="gram_neg_porins"/>
    <property type="match status" value="1"/>
</dbReference>
<feature type="chain" id="PRO_5047393088" evidence="11">
    <location>
        <begin position="21"/>
        <end position="366"/>
    </location>
</feature>
<evidence type="ECO:0000313" key="13">
    <source>
        <dbReference type="EMBL" id="WZJ21350.1"/>
    </source>
</evidence>
<evidence type="ECO:0000256" key="7">
    <source>
        <dbReference type="ARBA" id="ARBA00023065"/>
    </source>
</evidence>
<sequence length="366" mass="37944">MQKKIIALAVAALASSAAFAQSNVTVYGTVDLGQAWVKSNDSAAGAQGQKNVGRLDNNSSNIGFRGTEDLGNGLKALFQFEAGINTDTNGGWGGGRDTYIGLTGGFGTFVAGNLTHPLRAMGSKVEILPGAAGFGTVNSITGAIGTTKTGADDRAQNALAYVSPKFGGFNATVAYVNGEVNPNGAGQGEARQWQVAGQYEDGPLYVGAGYHKVQNGSPVGTAGNVEADAAVWRLAATYSFPTNTKVTALYDNTKAETNVAGAYFKRAAYSLGVMQSFGQAAVGLEWAKSNKIKTEAGTVADSSANIWTLVGTYSLSKRTTAHARYSKLSNNAGADYRFYYNPVAAAAPAAAGRDYTGFMVGLRHSF</sequence>
<keyword evidence="7" id="KW-0406">Ion transport</keyword>
<evidence type="ECO:0000256" key="10">
    <source>
        <dbReference type="ARBA" id="ARBA00023237"/>
    </source>
</evidence>
<keyword evidence="8" id="KW-0626">Porin</keyword>
<dbReference type="PRINTS" id="PR00184">
    <property type="entry name" value="NEISSPPORIN"/>
</dbReference>
<dbReference type="InterPro" id="IPR002299">
    <property type="entry name" value="Porin_Neis"/>
</dbReference>
<dbReference type="InterPro" id="IPR023614">
    <property type="entry name" value="Porin_dom_sf"/>
</dbReference>
<protein>
    <submittedName>
        <fullName evidence="13">Porin</fullName>
    </submittedName>
</protein>
<proteinExistence type="predicted"/>
<gene>
    <name evidence="13" type="ORF">AADV58_15565</name>
</gene>
<feature type="signal peptide" evidence="11">
    <location>
        <begin position="1"/>
        <end position="20"/>
    </location>
</feature>
<evidence type="ECO:0000256" key="6">
    <source>
        <dbReference type="ARBA" id="ARBA00022729"/>
    </source>
</evidence>
<dbReference type="InterPro" id="IPR033900">
    <property type="entry name" value="Gram_neg_porin_domain"/>
</dbReference>
<dbReference type="RefSeq" id="WP_341743646.1">
    <property type="nucleotide sequence ID" value="NZ_CP151406.1"/>
</dbReference>
<dbReference type="Pfam" id="PF13609">
    <property type="entry name" value="Porin_4"/>
    <property type="match status" value="1"/>
</dbReference>
<evidence type="ECO:0000256" key="4">
    <source>
        <dbReference type="ARBA" id="ARBA00022452"/>
    </source>
</evidence>
<evidence type="ECO:0000256" key="2">
    <source>
        <dbReference type="ARBA" id="ARBA00011233"/>
    </source>
</evidence>
<dbReference type="InterPro" id="IPR050298">
    <property type="entry name" value="Gram-neg_bact_OMP"/>
</dbReference>